<dbReference type="OrthoDB" id="1805350at2759"/>
<evidence type="ECO:0000313" key="2">
    <source>
        <dbReference type="EMBL" id="KAF7127812.1"/>
    </source>
</evidence>
<name>A0A834G876_RHOSS</name>
<reference evidence="2" key="1">
    <citation type="submission" date="2019-11" db="EMBL/GenBank/DDBJ databases">
        <authorList>
            <person name="Liu Y."/>
            <person name="Hou J."/>
            <person name="Li T.-Q."/>
            <person name="Guan C.-H."/>
            <person name="Wu X."/>
            <person name="Wu H.-Z."/>
            <person name="Ling F."/>
            <person name="Zhang R."/>
            <person name="Shi X.-G."/>
            <person name="Ren J.-P."/>
            <person name="Chen E.-F."/>
            <person name="Sun J.-M."/>
        </authorList>
    </citation>
    <scope>NUCLEOTIDE SEQUENCE</scope>
    <source>
        <strain evidence="2">Adult_tree_wgs_1</strain>
        <tissue evidence="2">Leaves</tissue>
    </source>
</reference>
<protein>
    <submittedName>
        <fullName evidence="2">Uncharacterized protein</fullName>
    </submittedName>
</protein>
<feature type="region of interest" description="Disordered" evidence="1">
    <location>
        <begin position="62"/>
        <end position="85"/>
    </location>
</feature>
<organism evidence="2 3">
    <name type="scientific">Rhododendron simsii</name>
    <name type="common">Sims's rhododendron</name>
    <dbReference type="NCBI Taxonomy" id="118357"/>
    <lineage>
        <taxon>Eukaryota</taxon>
        <taxon>Viridiplantae</taxon>
        <taxon>Streptophyta</taxon>
        <taxon>Embryophyta</taxon>
        <taxon>Tracheophyta</taxon>
        <taxon>Spermatophyta</taxon>
        <taxon>Magnoliopsida</taxon>
        <taxon>eudicotyledons</taxon>
        <taxon>Gunneridae</taxon>
        <taxon>Pentapetalae</taxon>
        <taxon>asterids</taxon>
        <taxon>Ericales</taxon>
        <taxon>Ericaceae</taxon>
        <taxon>Ericoideae</taxon>
        <taxon>Rhodoreae</taxon>
        <taxon>Rhododendron</taxon>
    </lineage>
</organism>
<dbReference type="AlphaFoldDB" id="A0A834G876"/>
<keyword evidence="3" id="KW-1185">Reference proteome</keyword>
<accession>A0A834G876</accession>
<comment type="caution">
    <text evidence="2">The sequence shown here is derived from an EMBL/GenBank/DDBJ whole genome shotgun (WGS) entry which is preliminary data.</text>
</comment>
<dbReference type="EMBL" id="WJXA01000011">
    <property type="protein sequence ID" value="KAF7127812.1"/>
    <property type="molecule type" value="Genomic_DNA"/>
</dbReference>
<proteinExistence type="predicted"/>
<evidence type="ECO:0000313" key="3">
    <source>
        <dbReference type="Proteomes" id="UP000626092"/>
    </source>
</evidence>
<gene>
    <name evidence="2" type="ORF">RHSIM_Rhsim11G0000700</name>
</gene>
<sequence>MNFSQRCCYLDTLIQYPFLLIATHYLFVPSSSTTAPRDSGKAPAVEARVLGGVSSTRILRSRHGTPIVGGSSSQSNPPETEFETPSDMGNDALPPFDATTYVPQVYMIGHGGSLQYRPPLSDTLPEANEKLRMWEAVPRVGIDHGVGGAVVGYQVREMTVTPGYFVLLIRLIVGGDPLPLDPRIHEREGAFDYLLGKTPDVSKSGHVTYPWLRA</sequence>
<evidence type="ECO:0000256" key="1">
    <source>
        <dbReference type="SAM" id="MobiDB-lite"/>
    </source>
</evidence>
<dbReference type="Proteomes" id="UP000626092">
    <property type="component" value="Unassembled WGS sequence"/>
</dbReference>